<feature type="transmembrane region" description="Helical" evidence="1">
    <location>
        <begin position="383"/>
        <end position="404"/>
    </location>
</feature>
<feature type="transmembrane region" description="Helical" evidence="1">
    <location>
        <begin position="259"/>
        <end position="279"/>
    </location>
</feature>
<reference evidence="2 3" key="1">
    <citation type="journal article" date="2019" name="Nat. Microbiol.">
        <title>Wide diversity of methane and short-chain alkane metabolisms in uncultured archaea.</title>
        <authorList>
            <person name="Borrel G."/>
            <person name="Adam P.S."/>
            <person name="McKay L.J."/>
            <person name="Chen L.X."/>
            <person name="Sierra-Garcia I.N."/>
            <person name="Sieber C.M."/>
            <person name="Letourneur Q."/>
            <person name="Ghozlane A."/>
            <person name="Andersen G.L."/>
            <person name="Li W.J."/>
            <person name="Hallam S.J."/>
            <person name="Muyzer G."/>
            <person name="de Oliveira V.M."/>
            <person name="Inskeep W.P."/>
            <person name="Banfield J.F."/>
            <person name="Gribaldo S."/>
        </authorList>
    </citation>
    <scope>NUCLEOTIDE SEQUENCE [LARGE SCALE GENOMIC DNA]</scope>
    <source>
        <strain evidence="2">NM1b</strain>
    </source>
</reference>
<gene>
    <name evidence="2" type="ORF">EF807_05465</name>
</gene>
<dbReference type="PANTHER" id="PTHR36178">
    <property type="entry name" value="SLR0625 PROTEIN"/>
    <property type="match status" value="1"/>
</dbReference>
<name>A0A520KW47_9EURY</name>
<feature type="transmembrane region" description="Helical" evidence="1">
    <location>
        <begin position="352"/>
        <end position="371"/>
    </location>
</feature>
<feature type="transmembrane region" description="Helical" evidence="1">
    <location>
        <begin position="416"/>
        <end position="438"/>
    </location>
</feature>
<feature type="transmembrane region" description="Helical" evidence="1">
    <location>
        <begin position="88"/>
        <end position="108"/>
    </location>
</feature>
<feature type="transmembrane region" description="Helical" evidence="1">
    <location>
        <begin position="186"/>
        <end position="210"/>
    </location>
</feature>
<accession>A0A520KW47</accession>
<feature type="transmembrane region" description="Helical" evidence="1">
    <location>
        <begin position="120"/>
        <end position="146"/>
    </location>
</feature>
<feature type="transmembrane region" description="Helical" evidence="1">
    <location>
        <begin position="20"/>
        <end position="38"/>
    </location>
</feature>
<feature type="transmembrane region" description="Helical" evidence="1">
    <location>
        <begin position="50"/>
        <end position="68"/>
    </location>
</feature>
<organism evidence="2 3">
    <name type="scientific">Candidatus Methanolliviera hydrocarbonicum</name>
    <dbReference type="NCBI Taxonomy" id="2491085"/>
    <lineage>
        <taxon>Archaea</taxon>
        <taxon>Methanobacteriati</taxon>
        <taxon>Methanobacteriota</taxon>
        <taxon>Candidatus Methanoliparia</taxon>
        <taxon>Candidatus Methanoliparales</taxon>
        <taxon>Candidatus Methanollivieraceae</taxon>
        <taxon>Candidatus Methanolliviera</taxon>
    </lineage>
</organism>
<dbReference type="PANTHER" id="PTHR36178:SF1">
    <property type="entry name" value="SODIUM_GLUTAMATE SYMPORTER"/>
    <property type="match status" value="1"/>
</dbReference>
<dbReference type="GO" id="GO:0015813">
    <property type="term" value="P:L-glutamate transmembrane transport"/>
    <property type="evidence" value="ECO:0007669"/>
    <property type="project" value="InterPro"/>
</dbReference>
<evidence type="ECO:0000313" key="2">
    <source>
        <dbReference type="EMBL" id="RZN68721.1"/>
    </source>
</evidence>
<keyword evidence="1" id="KW-1133">Transmembrane helix</keyword>
<comment type="caution">
    <text evidence="2">The sequence shown here is derived from an EMBL/GenBank/DDBJ whole genome shotgun (WGS) entry which is preliminary data.</text>
</comment>
<dbReference type="GO" id="GO:0016020">
    <property type="term" value="C:membrane"/>
    <property type="evidence" value="ECO:0007669"/>
    <property type="project" value="InterPro"/>
</dbReference>
<dbReference type="Proteomes" id="UP000320766">
    <property type="component" value="Unassembled WGS sequence"/>
</dbReference>
<evidence type="ECO:0000313" key="3">
    <source>
        <dbReference type="Proteomes" id="UP000320766"/>
    </source>
</evidence>
<evidence type="ECO:0000256" key="1">
    <source>
        <dbReference type="SAM" id="Phobius"/>
    </source>
</evidence>
<proteinExistence type="predicted"/>
<dbReference type="GO" id="GO:0015501">
    <property type="term" value="F:glutamate:sodium symporter activity"/>
    <property type="evidence" value="ECO:0007669"/>
    <property type="project" value="InterPro"/>
</dbReference>
<dbReference type="AlphaFoldDB" id="A0A520KW47"/>
<sequence>MTLENFIGILEESTGVGWTFAIWDLLFLSVLLIIGILLRSKVKFFQKWLIPDALLAGLLGLILGKYVLGTLTQNTLYIPFSEGLAYYPYHLLNICFCSIPLGAAEISWRKIKKGGLSTGLCISFTQMGQVAFGVGIALIFIFLLGFEVSPLIGTLFMFGYGTGPGQAYAIGNVYENLGLFVGGKEIGLAFGSLGYVFAFLGGIPLMMWGIRNGHTAHIRSLDEIPEYVKTGLIRDERDRGVAGRYTSATEAIDTLSMQIALVLFTYIISILVYLAIWSILPKGASIYLCGFLYMICVMVGMIFRVILDKTGRRYILDSQTQARIQGVTTDLIVVSAIAAISIPMVWRYFTPFITIAILGGFFTLLISVWLHKRIFSDHQFERLMFNYGAHTGTAMSGLALMRVVDPEFKSSAPADYTMGMPLALVCQFVIASIGGVVISMAKTAFWPPILYFLIAIVFTIFLWYLWPVFGFWKRYKPFWSLWPKD</sequence>
<evidence type="ECO:0008006" key="4">
    <source>
        <dbReference type="Google" id="ProtNLM"/>
    </source>
</evidence>
<feature type="transmembrane region" description="Helical" evidence="1">
    <location>
        <begin position="450"/>
        <end position="472"/>
    </location>
</feature>
<dbReference type="Pfam" id="PF03616">
    <property type="entry name" value="Glt_symporter"/>
    <property type="match status" value="1"/>
</dbReference>
<feature type="transmembrane region" description="Helical" evidence="1">
    <location>
        <begin position="285"/>
        <end position="307"/>
    </location>
</feature>
<keyword evidence="1" id="KW-0472">Membrane</keyword>
<dbReference type="InterPro" id="IPR004445">
    <property type="entry name" value="GltS"/>
</dbReference>
<feature type="transmembrane region" description="Helical" evidence="1">
    <location>
        <begin position="327"/>
        <end position="346"/>
    </location>
</feature>
<dbReference type="EMBL" id="RXIL01000098">
    <property type="protein sequence ID" value="RZN68721.1"/>
    <property type="molecule type" value="Genomic_DNA"/>
</dbReference>
<protein>
    <recommendedName>
        <fullName evidence="4">Sodium:glutamate symporter</fullName>
    </recommendedName>
</protein>
<keyword evidence="1" id="KW-0812">Transmembrane</keyword>